<evidence type="ECO:0000313" key="1">
    <source>
        <dbReference type="EMBL" id="TCZ74301.1"/>
    </source>
</evidence>
<dbReference type="OrthoDB" id="34339at2"/>
<gene>
    <name evidence="1" type="ORF">E0485_20190</name>
</gene>
<accession>A0A4R4E877</accession>
<comment type="caution">
    <text evidence="1">The sequence shown here is derived from an EMBL/GenBank/DDBJ whole genome shotgun (WGS) entry which is preliminary data.</text>
</comment>
<evidence type="ECO:0008006" key="3">
    <source>
        <dbReference type="Google" id="ProtNLM"/>
    </source>
</evidence>
<dbReference type="EMBL" id="SKFG01000027">
    <property type="protein sequence ID" value="TCZ74301.1"/>
    <property type="molecule type" value="Genomic_DNA"/>
</dbReference>
<dbReference type="PANTHER" id="PTHR35336">
    <property type="entry name" value="ADENOSYLCOBINAMIDE AMIDOHYDROLASE"/>
    <property type="match status" value="1"/>
</dbReference>
<dbReference type="InterPro" id="IPR002808">
    <property type="entry name" value="AdoCbi_amidolase"/>
</dbReference>
<name>A0A4R4E877_9BACL</name>
<protein>
    <recommendedName>
        <fullName evidence="3">Adenosylcobinamide amidohydrolase</fullName>
    </recommendedName>
</protein>
<reference evidence="1 2" key="1">
    <citation type="submission" date="2019-03" db="EMBL/GenBank/DDBJ databases">
        <authorList>
            <person name="Kim M.K.M."/>
        </authorList>
    </citation>
    <scope>NUCLEOTIDE SEQUENCE [LARGE SCALE GENOMIC DNA]</scope>
    <source>
        <strain evidence="1 2">18JY21-1</strain>
    </source>
</reference>
<dbReference type="AlphaFoldDB" id="A0A4R4E877"/>
<proteinExistence type="predicted"/>
<keyword evidence="2" id="KW-1185">Reference proteome</keyword>
<sequence length="249" mass="27213">MDTARMNNDADLIEGIASQHIQVTNGSYILISSKEPLRTLSSTIWGGGFGFHRHIVNRHVDKHYNCDHPITEMDEFLQTQGLPSVDVVGMLTAAYLEDVGYHSLSYVLDANQSDSDCLHVSAWVTMGLGNIARAGLERKPEELFPGTINIILVIDGNLSDCAMANCIITATEAKVAALQDLDVHVQDMNGHMRRATGTTTDAIVVAATNRGRIREYAGTATWLGHLIGRTVYEAAMEAGRNYKKAVLSR</sequence>
<organism evidence="1 2">
    <name type="scientific">Paenibacillus albiflavus</name>
    <dbReference type="NCBI Taxonomy" id="2545760"/>
    <lineage>
        <taxon>Bacteria</taxon>
        <taxon>Bacillati</taxon>
        <taxon>Bacillota</taxon>
        <taxon>Bacilli</taxon>
        <taxon>Bacillales</taxon>
        <taxon>Paenibacillaceae</taxon>
        <taxon>Paenibacillus</taxon>
    </lineage>
</organism>
<dbReference type="Pfam" id="PF01955">
    <property type="entry name" value="CbiZ"/>
    <property type="match status" value="1"/>
</dbReference>
<dbReference type="Proteomes" id="UP000295418">
    <property type="component" value="Unassembled WGS sequence"/>
</dbReference>
<evidence type="ECO:0000313" key="2">
    <source>
        <dbReference type="Proteomes" id="UP000295418"/>
    </source>
</evidence>
<dbReference type="PANTHER" id="PTHR35336:SF5">
    <property type="entry name" value="ADENOSYLCOBINAMIDE AMIDOHYDROLASE"/>
    <property type="match status" value="1"/>
</dbReference>
<dbReference type="InterPro" id="IPR052209">
    <property type="entry name" value="CbiZ"/>
</dbReference>